<feature type="domain" description="Response regulatory" evidence="6">
    <location>
        <begin position="3"/>
        <end position="119"/>
    </location>
</feature>
<dbReference type="PANTHER" id="PTHR48111:SF4">
    <property type="entry name" value="DNA-BINDING DUAL TRANSCRIPTIONAL REGULATOR OMPR"/>
    <property type="match status" value="1"/>
</dbReference>
<dbReference type="InterPro" id="IPR011006">
    <property type="entry name" value="CheY-like_superfamily"/>
</dbReference>
<dbReference type="InterPro" id="IPR039420">
    <property type="entry name" value="WalR-like"/>
</dbReference>
<accession>A0A367RFH6</accession>
<dbReference type="CDD" id="cd17574">
    <property type="entry name" value="REC_OmpR"/>
    <property type="match status" value="1"/>
</dbReference>
<evidence type="ECO:0000256" key="5">
    <source>
        <dbReference type="PROSITE-ProRule" id="PRU00169"/>
    </source>
</evidence>
<dbReference type="GO" id="GO:0005829">
    <property type="term" value="C:cytosol"/>
    <property type="evidence" value="ECO:0007669"/>
    <property type="project" value="TreeGrafter"/>
</dbReference>
<gene>
    <name evidence="7" type="ORF">A6769_21415</name>
</gene>
<dbReference type="GO" id="GO:0000156">
    <property type="term" value="F:phosphorelay response regulator activity"/>
    <property type="evidence" value="ECO:0007669"/>
    <property type="project" value="TreeGrafter"/>
</dbReference>
<comment type="caution">
    <text evidence="7">The sequence shown here is derived from an EMBL/GenBank/DDBJ whole genome shotgun (WGS) entry which is preliminary data.</text>
</comment>
<dbReference type="Proteomes" id="UP000252085">
    <property type="component" value="Unassembled WGS sequence"/>
</dbReference>
<evidence type="ECO:0000256" key="1">
    <source>
        <dbReference type="ARBA" id="ARBA00022553"/>
    </source>
</evidence>
<protein>
    <submittedName>
        <fullName evidence="7">Two-component system response regulator</fullName>
    </submittedName>
</protein>
<keyword evidence="2" id="KW-0805">Transcription regulation</keyword>
<dbReference type="SUPFAM" id="SSF52172">
    <property type="entry name" value="CheY-like"/>
    <property type="match status" value="1"/>
</dbReference>
<proteinExistence type="predicted"/>
<dbReference type="Pfam" id="PF00072">
    <property type="entry name" value="Response_reg"/>
    <property type="match status" value="1"/>
</dbReference>
<feature type="modified residue" description="4-aspartylphosphate" evidence="5">
    <location>
        <position position="52"/>
    </location>
</feature>
<keyword evidence="4" id="KW-0804">Transcription</keyword>
<dbReference type="GO" id="GO:0000976">
    <property type="term" value="F:transcription cis-regulatory region binding"/>
    <property type="evidence" value="ECO:0007669"/>
    <property type="project" value="TreeGrafter"/>
</dbReference>
<evidence type="ECO:0000259" key="6">
    <source>
        <dbReference type="PROSITE" id="PS50110"/>
    </source>
</evidence>
<evidence type="ECO:0000313" key="8">
    <source>
        <dbReference type="Proteomes" id="UP000252085"/>
    </source>
</evidence>
<name>A0A367RFH6_NOSPU</name>
<evidence type="ECO:0000256" key="3">
    <source>
        <dbReference type="ARBA" id="ARBA00023125"/>
    </source>
</evidence>
<dbReference type="Gene3D" id="3.40.50.2300">
    <property type="match status" value="1"/>
</dbReference>
<dbReference type="PROSITE" id="PS50110">
    <property type="entry name" value="RESPONSE_REGULATORY"/>
    <property type="match status" value="1"/>
</dbReference>
<dbReference type="AlphaFoldDB" id="A0A367RFH6"/>
<sequence length="196" mass="22450">MTKILVIEDQEDIRSVIVEMLTAENFSVMDAENGQVGIQLLQAEIPDLIICDITMPKLDGYEVVSWSRENPETEAIPFIFLTAKASQSDIRQGIELGADDYLIKPFTRADLLGAITARFEKQEIINRQTQRKISKYYNYITQSTSNELCNPLQEIMSISKKLIDNYDLMDKDEILKNLKEISSLSERLQEKNPNKL</sequence>
<evidence type="ECO:0000256" key="2">
    <source>
        <dbReference type="ARBA" id="ARBA00023015"/>
    </source>
</evidence>
<keyword evidence="1 5" id="KW-0597">Phosphoprotein</keyword>
<keyword evidence="3" id="KW-0238">DNA-binding</keyword>
<dbReference type="GO" id="GO:0032993">
    <property type="term" value="C:protein-DNA complex"/>
    <property type="evidence" value="ECO:0007669"/>
    <property type="project" value="TreeGrafter"/>
</dbReference>
<organism evidence="7 8">
    <name type="scientific">Nostoc punctiforme NIES-2108</name>
    <dbReference type="NCBI Taxonomy" id="1356359"/>
    <lineage>
        <taxon>Bacteria</taxon>
        <taxon>Bacillati</taxon>
        <taxon>Cyanobacteriota</taxon>
        <taxon>Cyanophyceae</taxon>
        <taxon>Nostocales</taxon>
        <taxon>Nostocaceae</taxon>
        <taxon>Nostoc</taxon>
    </lineage>
</organism>
<dbReference type="PANTHER" id="PTHR48111">
    <property type="entry name" value="REGULATOR OF RPOS"/>
    <property type="match status" value="1"/>
</dbReference>
<dbReference type="InterPro" id="IPR001789">
    <property type="entry name" value="Sig_transdc_resp-reg_receiver"/>
</dbReference>
<evidence type="ECO:0000256" key="4">
    <source>
        <dbReference type="ARBA" id="ARBA00023163"/>
    </source>
</evidence>
<evidence type="ECO:0000313" key="7">
    <source>
        <dbReference type="EMBL" id="RCJ34641.1"/>
    </source>
</evidence>
<dbReference type="EMBL" id="LXQE01000155">
    <property type="protein sequence ID" value="RCJ34641.1"/>
    <property type="molecule type" value="Genomic_DNA"/>
</dbReference>
<dbReference type="SMART" id="SM00448">
    <property type="entry name" value="REC"/>
    <property type="match status" value="1"/>
</dbReference>
<dbReference type="GO" id="GO:0006355">
    <property type="term" value="P:regulation of DNA-templated transcription"/>
    <property type="evidence" value="ECO:0007669"/>
    <property type="project" value="TreeGrafter"/>
</dbReference>
<reference evidence="7 8" key="1">
    <citation type="submission" date="2016-04" db="EMBL/GenBank/DDBJ databases">
        <authorList>
            <person name="Evans L.H."/>
            <person name="Alamgir A."/>
            <person name="Owens N."/>
            <person name="Weber N.D."/>
            <person name="Virtaneva K."/>
            <person name="Barbian K."/>
            <person name="Babar A."/>
            <person name="Rosenke K."/>
        </authorList>
    </citation>
    <scope>NUCLEOTIDE SEQUENCE [LARGE SCALE GENOMIC DNA]</scope>
    <source>
        <strain evidence="7">NIES-2108</strain>
    </source>
</reference>